<dbReference type="PANTHER" id="PTHR22916:SF3">
    <property type="entry name" value="UDP-GLCNAC:BETAGAL BETA-1,3-N-ACETYLGLUCOSAMINYLTRANSFERASE-LIKE PROTEIN 1"/>
    <property type="match status" value="1"/>
</dbReference>
<evidence type="ECO:0000313" key="2">
    <source>
        <dbReference type="EMBL" id="AWG22088.1"/>
    </source>
</evidence>
<reference evidence="2 3" key="1">
    <citation type="submission" date="2017-04" db="EMBL/GenBank/DDBJ databases">
        <title>Compelte genome sequence of WV33.</title>
        <authorList>
            <person name="Lee P.C."/>
        </authorList>
    </citation>
    <scope>NUCLEOTIDE SEQUENCE [LARGE SCALE GENOMIC DNA]</scope>
    <source>
        <strain evidence="2 3">WV33</strain>
    </source>
</reference>
<organism evidence="2 3">
    <name type="scientific">Flavobacterium faecale</name>
    <dbReference type="NCBI Taxonomy" id="1355330"/>
    <lineage>
        <taxon>Bacteria</taxon>
        <taxon>Pseudomonadati</taxon>
        <taxon>Bacteroidota</taxon>
        <taxon>Flavobacteriia</taxon>
        <taxon>Flavobacteriales</taxon>
        <taxon>Flavobacteriaceae</taxon>
        <taxon>Flavobacterium</taxon>
    </lineage>
</organism>
<dbReference type="InterPro" id="IPR001173">
    <property type="entry name" value="Glyco_trans_2-like"/>
</dbReference>
<protein>
    <submittedName>
        <fullName evidence="2">Glycosyltransferase</fullName>
    </submittedName>
</protein>
<gene>
    <name evidence="2" type="ORF">FFWV33_11480</name>
</gene>
<dbReference type="EMBL" id="CP020918">
    <property type="protein sequence ID" value="AWG22088.1"/>
    <property type="molecule type" value="Genomic_DNA"/>
</dbReference>
<dbReference type="RefSeq" id="WP_108741020.1">
    <property type="nucleotide sequence ID" value="NZ_CP020918.1"/>
</dbReference>
<dbReference type="SUPFAM" id="SSF53448">
    <property type="entry name" value="Nucleotide-diphospho-sugar transferases"/>
    <property type="match status" value="1"/>
</dbReference>
<sequence>MHHNSLVTIICTCYNQHEYVTACLDSVISQDYSNIEIIIVDDCSTDDSKLVIENWIKSNLTVRFLSNETNLGITKSFNNAARYATGTYLVDLAADDLLLPHFTSSLVKKFNQSRHNNLGIVYGNAALVDHYGDFKSYYFDVNTSNKVLKKRVTGDIYTTVLTGGDSICSVSAMIKKAAFDQLQGYDESLAYEDLDFWIRCSRNYSFDFLDDVIMQKRNVQASLSSNFSKKNNRLARQMYASTYSILTNTLQLNSKIEEDLALQKRVHHSIIHSFKNGYYQLTFKYVFLRAKLSWRKIAYHYTD</sequence>
<dbReference type="InterPro" id="IPR029044">
    <property type="entry name" value="Nucleotide-diphossugar_trans"/>
</dbReference>
<name>A0A2S1LEE5_9FLAO</name>
<feature type="domain" description="Glycosyltransferase 2-like" evidence="1">
    <location>
        <begin position="8"/>
        <end position="135"/>
    </location>
</feature>
<dbReference type="Pfam" id="PF00535">
    <property type="entry name" value="Glycos_transf_2"/>
    <property type="match status" value="1"/>
</dbReference>
<dbReference type="OrthoDB" id="396512at2"/>
<keyword evidence="2" id="KW-0808">Transferase</keyword>
<proteinExistence type="predicted"/>
<evidence type="ECO:0000259" key="1">
    <source>
        <dbReference type="Pfam" id="PF00535"/>
    </source>
</evidence>
<accession>A0A2S1LEE5</accession>
<dbReference type="Proteomes" id="UP000244527">
    <property type="component" value="Chromosome"/>
</dbReference>
<evidence type="ECO:0000313" key="3">
    <source>
        <dbReference type="Proteomes" id="UP000244527"/>
    </source>
</evidence>
<dbReference type="KEGG" id="ffa:FFWV33_11480"/>
<dbReference type="GO" id="GO:0016758">
    <property type="term" value="F:hexosyltransferase activity"/>
    <property type="evidence" value="ECO:0007669"/>
    <property type="project" value="UniProtKB-ARBA"/>
</dbReference>
<dbReference type="AlphaFoldDB" id="A0A2S1LEE5"/>
<keyword evidence="3" id="KW-1185">Reference proteome</keyword>
<dbReference type="Gene3D" id="3.90.550.10">
    <property type="entry name" value="Spore Coat Polysaccharide Biosynthesis Protein SpsA, Chain A"/>
    <property type="match status" value="1"/>
</dbReference>
<dbReference type="PANTHER" id="PTHR22916">
    <property type="entry name" value="GLYCOSYLTRANSFERASE"/>
    <property type="match status" value="1"/>
</dbReference>